<sequence>MLGMREKILSILHLHIWKRLYARLAYSTPRQTYSAQNQLIFDPSIQPFHKINMPSRGSESSKAWSMYPLLHDSVSRLLEENNLHFDFHDIDDATSCTKEYDTNIMGRFICHNRACNSAGWPSKRIAITIRMYPGAKYNGRVYHQRCKSCNSLSRPILDDSYAERVAYRIMKWRGIQMDLPSYSHRSKGPHNSDLCEGCRAGHCSARDAGTE</sequence>
<dbReference type="Pfam" id="PF13695">
    <property type="entry name" value="Zn_ribbon_3CxxC"/>
    <property type="match status" value="1"/>
</dbReference>
<dbReference type="EMBL" id="CAJHIA010000017">
    <property type="protein sequence ID" value="CAD6445820.1"/>
    <property type="molecule type" value="Genomic_DNA"/>
</dbReference>
<evidence type="ECO:0000256" key="3">
    <source>
        <dbReference type="ARBA" id="ARBA00022833"/>
    </source>
</evidence>
<dbReference type="GO" id="GO:0008270">
    <property type="term" value="F:zinc ion binding"/>
    <property type="evidence" value="ECO:0007669"/>
    <property type="project" value="UniProtKB-KW"/>
</dbReference>
<reference evidence="5" key="1">
    <citation type="submission" date="2020-10" db="EMBL/GenBank/DDBJ databases">
        <authorList>
            <person name="Kusch S."/>
        </authorList>
    </citation>
    <scope>NUCLEOTIDE SEQUENCE</scope>
    <source>
        <strain evidence="5">SwB9</strain>
    </source>
</reference>
<evidence type="ECO:0000256" key="2">
    <source>
        <dbReference type="ARBA" id="ARBA00022771"/>
    </source>
</evidence>
<dbReference type="AlphaFoldDB" id="A0A8H2VXA4"/>
<proteinExistence type="predicted"/>
<name>A0A8H2VXA4_9HELO</name>
<dbReference type="InterPro" id="IPR027377">
    <property type="entry name" value="ZAR1/RTP1-5-like_Znf-3CxxC"/>
</dbReference>
<dbReference type="OrthoDB" id="8121437at2759"/>
<evidence type="ECO:0000259" key="4">
    <source>
        <dbReference type="SMART" id="SM01328"/>
    </source>
</evidence>
<protein>
    <submittedName>
        <fullName evidence="5">7216a45f-b549-4fc9-8b7c-48934b6c2a4d</fullName>
    </submittedName>
</protein>
<keyword evidence="1" id="KW-0479">Metal-binding</keyword>
<keyword evidence="6" id="KW-1185">Reference proteome</keyword>
<dbReference type="Proteomes" id="UP000624404">
    <property type="component" value="Unassembled WGS sequence"/>
</dbReference>
<evidence type="ECO:0000313" key="6">
    <source>
        <dbReference type="Proteomes" id="UP000624404"/>
    </source>
</evidence>
<evidence type="ECO:0000313" key="5">
    <source>
        <dbReference type="EMBL" id="CAD6445820.1"/>
    </source>
</evidence>
<keyword evidence="3" id="KW-0862">Zinc</keyword>
<comment type="caution">
    <text evidence="5">The sequence shown here is derived from an EMBL/GenBank/DDBJ whole genome shotgun (WGS) entry which is preliminary data.</text>
</comment>
<gene>
    <name evidence="5" type="ORF">SCLTRI_LOCUS6030</name>
</gene>
<keyword evidence="2" id="KW-0863">Zinc-finger</keyword>
<accession>A0A8H2VXA4</accession>
<feature type="domain" description="3CxxC-type" evidence="4">
    <location>
        <begin position="103"/>
        <end position="201"/>
    </location>
</feature>
<organism evidence="5 6">
    <name type="scientific">Sclerotinia trifoliorum</name>
    <dbReference type="NCBI Taxonomy" id="28548"/>
    <lineage>
        <taxon>Eukaryota</taxon>
        <taxon>Fungi</taxon>
        <taxon>Dikarya</taxon>
        <taxon>Ascomycota</taxon>
        <taxon>Pezizomycotina</taxon>
        <taxon>Leotiomycetes</taxon>
        <taxon>Helotiales</taxon>
        <taxon>Sclerotiniaceae</taxon>
        <taxon>Sclerotinia</taxon>
    </lineage>
</organism>
<dbReference type="SMART" id="SM01328">
    <property type="entry name" value="zf-3CxxC"/>
    <property type="match status" value="1"/>
</dbReference>
<evidence type="ECO:0000256" key="1">
    <source>
        <dbReference type="ARBA" id="ARBA00022723"/>
    </source>
</evidence>